<gene>
    <name evidence="6" type="ORF">GCM10009836_36120</name>
</gene>
<evidence type="ECO:0000313" key="7">
    <source>
        <dbReference type="Proteomes" id="UP001500449"/>
    </source>
</evidence>
<dbReference type="EMBL" id="BAAAQK010000009">
    <property type="protein sequence ID" value="GAA1852824.1"/>
    <property type="molecule type" value="Genomic_DNA"/>
</dbReference>
<organism evidence="6 7">
    <name type="scientific">Pseudonocardia ailaonensis</name>
    <dbReference type="NCBI Taxonomy" id="367279"/>
    <lineage>
        <taxon>Bacteria</taxon>
        <taxon>Bacillati</taxon>
        <taxon>Actinomycetota</taxon>
        <taxon>Actinomycetes</taxon>
        <taxon>Pseudonocardiales</taxon>
        <taxon>Pseudonocardiaceae</taxon>
        <taxon>Pseudonocardia</taxon>
    </lineage>
</organism>
<dbReference type="InterPro" id="IPR036922">
    <property type="entry name" value="Rieske_2Fe-2S_sf"/>
</dbReference>
<reference evidence="6 7" key="1">
    <citation type="journal article" date="2019" name="Int. J. Syst. Evol. Microbiol.">
        <title>The Global Catalogue of Microorganisms (GCM) 10K type strain sequencing project: providing services to taxonomists for standard genome sequencing and annotation.</title>
        <authorList>
            <consortium name="The Broad Institute Genomics Platform"/>
            <consortium name="The Broad Institute Genome Sequencing Center for Infectious Disease"/>
            <person name="Wu L."/>
            <person name="Ma J."/>
        </authorList>
    </citation>
    <scope>NUCLEOTIDE SEQUENCE [LARGE SCALE GENOMIC DNA]</scope>
    <source>
        <strain evidence="6 7">JCM 16009</strain>
    </source>
</reference>
<evidence type="ECO:0000256" key="2">
    <source>
        <dbReference type="ARBA" id="ARBA00022723"/>
    </source>
</evidence>
<accession>A0ABN2N5X3</accession>
<keyword evidence="7" id="KW-1185">Reference proteome</keyword>
<keyword evidence="2" id="KW-0479">Metal-binding</keyword>
<dbReference type="PANTHER" id="PTHR21496">
    <property type="entry name" value="FERREDOXIN-RELATED"/>
    <property type="match status" value="1"/>
</dbReference>
<protein>
    <submittedName>
        <fullName evidence="6">Rieske (2Fe-2S) protein</fullName>
    </submittedName>
</protein>
<evidence type="ECO:0000256" key="4">
    <source>
        <dbReference type="ARBA" id="ARBA00023014"/>
    </source>
</evidence>
<dbReference type="Pfam" id="PF00355">
    <property type="entry name" value="Rieske"/>
    <property type="match status" value="1"/>
</dbReference>
<evidence type="ECO:0000259" key="5">
    <source>
        <dbReference type="PROSITE" id="PS51296"/>
    </source>
</evidence>
<evidence type="ECO:0000256" key="3">
    <source>
        <dbReference type="ARBA" id="ARBA00023004"/>
    </source>
</evidence>
<evidence type="ECO:0000313" key="6">
    <source>
        <dbReference type="EMBL" id="GAA1852824.1"/>
    </source>
</evidence>
<keyword evidence="4" id="KW-0411">Iron-sulfur</keyword>
<comment type="caution">
    <text evidence="6">The sequence shown here is derived from an EMBL/GenBank/DDBJ whole genome shotgun (WGS) entry which is preliminary data.</text>
</comment>
<proteinExistence type="predicted"/>
<dbReference type="SUPFAM" id="SSF50022">
    <property type="entry name" value="ISP domain"/>
    <property type="match status" value="1"/>
</dbReference>
<dbReference type="Proteomes" id="UP001500449">
    <property type="component" value="Unassembled WGS sequence"/>
</dbReference>
<keyword evidence="1" id="KW-0001">2Fe-2S</keyword>
<dbReference type="CDD" id="cd03467">
    <property type="entry name" value="Rieske"/>
    <property type="match status" value="1"/>
</dbReference>
<feature type="domain" description="Rieske" evidence="5">
    <location>
        <begin position="1"/>
        <end position="110"/>
    </location>
</feature>
<dbReference type="PANTHER" id="PTHR21496:SF23">
    <property type="entry name" value="3-PHENYLPROPIONATE_CINNAMIC ACID DIOXYGENASE FERREDOXIN SUBUNIT"/>
    <property type="match status" value="1"/>
</dbReference>
<dbReference type="InterPro" id="IPR017941">
    <property type="entry name" value="Rieske_2Fe-2S"/>
</dbReference>
<name>A0ABN2N5X3_9PSEU</name>
<evidence type="ECO:0000256" key="1">
    <source>
        <dbReference type="ARBA" id="ARBA00022714"/>
    </source>
</evidence>
<keyword evidence="3" id="KW-0408">Iron</keyword>
<sequence length="146" mass="16061">MARVSDIPVGKHRLVQVGGRAIGIYNVGGTFRALADRCPHQGASLCGGEVVSSIEADAPGEFRFDPNRKFVTCPWHGWEFELETGQSWFDPELTRARRFNVAVEHGEQIVSALHGDPAQGRVRGPYVAEVVQVDTDDDYVVVTTPR</sequence>
<dbReference type="Gene3D" id="2.102.10.10">
    <property type="entry name" value="Rieske [2Fe-2S] iron-sulphur domain"/>
    <property type="match status" value="1"/>
</dbReference>
<dbReference type="PROSITE" id="PS51296">
    <property type="entry name" value="RIESKE"/>
    <property type="match status" value="1"/>
</dbReference>